<feature type="domain" description="ADF-H" evidence="9">
    <location>
        <begin position="145"/>
        <end position="281"/>
    </location>
</feature>
<dbReference type="PANTHER" id="PTHR13759">
    <property type="entry name" value="TWINFILIN"/>
    <property type="match status" value="1"/>
</dbReference>
<dbReference type="SUPFAM" id="SSF55753">
    <property type="entry name" value="Actin depolymerizing proteins"/>
    <property type="match status" value="2"/>
</dbReference>
<dbReference type="GO" id="GO:0051016">
    <property type="term" value="P:barbed-end actin filament capping"/>
    <property type="evidence" value="ECO:0007669"/>
    <property type="project" value="TreeGrafter"/>
</dbReference>
<dbReference type="OMA" id="EYDSCIL"/>
<dbReference type="EMBL" id="BFAA01005333">
    <property type="protein sequence ID" value="GCB63357.1"/>
    <property type="molecule type" value="Genomic_DNA"/>
</dbReference>
<evidence type="ECO:0000256" key="7">
    <source>
        <dbReference type="ARBA" id="ARBA00040325"/>
    </source>
</evidence>
<dbReference type="Proteomes" id="UP000288216">
    <property type="component" value="Unassembled WGS sequence"/>
</dbReference>
<dbReference type="CDD" id="cd11284">
    <property type="entry name" value="ADF_Twf-C_like"/>
    <property type="match status" value="1"/>
</dbReference>
<organism evidence="10 11">
    <name type="scientific">Scyliorhinus torazame</name>
    <name type="common">Cloudy catshark</name>
    <name type="synonym">Catulus torazame</name>
    <dbReference type="NCBI Taxonomy" id="75743"/>
    <lineage>
        <taxon>Eukaryota</taxon>
        <taxon>Metazoa</taxon>
        <taxon>Chordata</taxon>
        <taxon>Craniata</taxon>
        <taxon>Vertebrata</taxon>
        <taxon>Chondrichthyes</taxon>
        <taxon>Elasmobranchii</taxon>
        <taxon>Galeomorphii</taxon>
        <taxon>Galeoidea</taxon>
        <taxon>Carcharhiniformes</taxon>
        <taxon>Scyliorhinidae</taxon>
        <taxon>Scyliorhinus</taxon>
    </lineage>
</organism>
<evidence type="ECO:0000256" key="6">
    <source>
        <dbReference type="ARBA" id="ARBA00023212"/>
    </source>
</evidence>
<evidence type="ECO:0000256" key="5">
    <source>
        <dbReference type="ARBA" id="ARBA00023203"/>
    </source>
</evidence>
<dbReference type="OrthoDB" id="10006997at2759"/>
<evidence type="ECO:0000256" key="3">
    <source>
        <dbReference type="ARBA" id="ARBA00022490"/>
    </source>
</evidence>
<dbReference type="CDD" id="cd11285">
    <property type="entry name" value="ADF_Twf-N_like"/>
    <property type="match status" value="1"/>
</dbReference>
<dbReference type="PANTHER" id="PTHR13759:SF8">
    <property type="entry name" value="TWINFILIN-1"/>
    <property type="match status" value="1"/>
</dbReference>
<evidence type="ECO:0000313" key="10">
    <source>
        <dbReference type="EMBL" id="GCB63357.1"/>
    </source>
</evidence>
<dbReference type="GO" id="GO:0010976">
    <property type="term" value="P:positive regulation of neuron projection development"/>
    <property type="evidence" value="ECO:0007669"/>
    <property type="project" value="TreeGrafter"/>
</dbReference>
<gene>
    <name evidence="10" type="ORF">scyTo_0011609</name>
</gene>
<comment type="caution">
    <text evidence="10">The sequence shown here is derived from an EMBL/GenBank/DDBJ whole genome shotgun (WGS) entry which is preliminary data.</text>
</comment>
<dbReference type="GO" id="GO:0005884">
    <property type="term" value="C:actin filament"/>
    <property type="evidence" value="ECO:0007669"/>
    <property type="project" value="TreeGrafter"/>
</dbReference>
<dbReference type="Gene3D" id="3.40.20.10">
    <property type="entry name" value="Severin"/>
    <property type="match status" value="2"/>
</dbReference>
<dbReference type="GO" id="GO:0030016">
    <property type="term" value="C:myofibril"/>
    <property type="evidence" value="ECO:0007669"/>
    <property type="project" value="TreeGrafter"/>
</dbReference>
<dbReference type="PROSITE" id="PS51263">
    <property type="entry name" value="ADF_H"/>
    <property type="match status" value="1"/>
</dbReference>
<dbReference type="GO" id="GO:0010591">
    <property type="term" value="P:regulation of lamellipodium assembly"/>
    <property type="evidence" value="ECO:0007669"/>
    <property type="project" value="TreeGrafter"/>
</dbReference>
<evidence type="ECO:0000259" key="9">
    <source>
        <dbReference type="PROSITE" id="PS51263"/>
    </source>
</evidence>
<feature type="region of interest" description="Disordered" evidence="8">
    <location>
        <begin position="294"/>
        <end position="317"/>
    </location>
</feature>
<keyword evidence="3" id="KW-0963">Cytoplasm</keyword>
<comment type="similarity">
    <text evidence="2">Belongs to the actin-binding proteins ADF family. Twinfilin subfamily.</text>
</comment>
<reference evidence="10 11" key="1">
    <citation type="journal article" date="2018" name="Nat. Ecol. Evol.">
        <title>Shark genomes provide insights into elasmobranch evolution and the origin of vertebrates.</title>
        <authorList>
            <person name="Hara Y"/>
            <person name="Yamaguchi K"/>
            <person name="Onimaru K"/>
            <person name="Kadota M"/>
            <person name="Koyanagi M"/>
            <person name="Keeley SD"/>
            <person name="Tatsumi K"/>
            <person name="Tanaka K"/>
            <person name="Motone F"/>
            <person name="Kageyama Y"/>
            <person name="Nozu R"/>
            <person name="Adachi N"/>
            <person name="Nishimura O"/>
            <person name="Nakagawa R"/>
            <person name="Tanegashima C"/>
            <person name="Kiyatake I"/>
            <person name="Matsumoto R"/>
            <person name="Murakumo K"/>
            <person name="Nishida K"/>
            <person name="Terakita A"/>
            <person name="Kuratani S"/>
            <person name="Sato K"/>
            <person name="Hyodo S Kuraku.S."/>
        </authorList>
    </citation>
    <scope>NUCLEOTIDE SEQUENCE [LARGE SCALE GENOMIC DNA]</scope>
</reference>
<protein>
    <recommendedName>
        <fullName evidence="7">Twinfilin-1</fullName>
    </recommendedName>
</protein>
<dbReference type="InterPro" id="IPR028458">
    <property type="entry name" value="Twinfilin"/>
</dbReference>
<dbReference type="FunFam" id="3.40.20.10:FF:000007">
    <property type="entry name" value="Twinfilin-1 isoform 1"/>
    <property type="match status" value="1"/>
</dbReference>
<evidence type="ECO:0000256" key="4">
    <source>
        <dbReference type="ARBA" id="ARBA00022737"/>
    </source>
</evidence>
<keyword evidence="11" id="KW-1185">Reference proteome</keyword>
<dbReference type="GO" id="GO:0030042">
    <property type="term" value="P:actin filament depolymerization"/>
    <property type="evidence" value="ECO:0007669"/>
    <property type="project" value="TreeGrafter"/>
</dbReference>
<dbReference type="AlphaFoldDB" id="A0A401NR76"/>
<evidence type="ECO:0000256" key="8">
    <source>
        <dbReference type="SAM" id="MobiDB-lite"/>
    </source>
</evidence>
<comment type="subcellular location">
    <subcellularLocation>
        <location evidence="1">Cytoplasm</location>
        <location evidence="1">Cytoskeleton</location>
    </subcellularLocation>
</comment>
<evidence type="ECO:0000256" key="2">
    <source>
        <dbReference type="ARBA" id="ARBA00009557"/>
    </source>
</evidence>
<dbReference type="InterPro" id="IPR002108">
    <property type="entry name" value="ADF-H"/>
</dbReference>
<keyword evidence="4" id="KW-0677">Repeat</keyword>
<dbReference type="InterPro" id="IPR029006">
    <property type="entry name" value="ADF-H/Gelsolin-like_dom_sf"/>
</dbReference>
<dbReference type="SMART" id="SM00102">
    <property type="entry name" value="ADF"/>
    <property type="match status" value="2"/>
</dbReference>
<keyword evidence="5" id="KW-0009">Actin-binding</keyword>
<evidence type="ECO:0000256" key="1">
    <source>
        <dbReference type="ARBA" id="ARBA00004245"/>
    </source>
</evidence>
<keyword evidence="6" id="KW-0206">Cytoskeleton</keyword>
<dbReference type="STRING" id="75743.A0A401NR76"/>
<accession>A0A401NR76</accession>
<dbReference type="Pfam" id="PF00241">
    <property type="entry name" value="Cofilin_ADF"/>
    <property type="match status" value="2"/>
</dbReference>
<dbReference type="GO" id="GO:0051015">
    <property type="term" value="F:actin filament binding"/>
    <property type="evidence" value="ECO:0007669"/>
    <property type="project" value="TreeGrafter"/>
</dbReference>
<sequence length="317" mass="36435">MSHLTGIPASKELKDIFARARNGEFCFLKIVIENEQLKVGASRESVTSWEQEYDSCILPLLEEQQPSYILYRLDTMNVQGFQWLFIAWSPDLSPEDVSFSGYKKHLVSQKDPAPLTAAEEELRQIKMNEGRTENSIVTRQPTLQGLPFPIQDDAIEALDKLRNKELSYVQLKIDFNQETIKLADTTHTEIGDLPKRVPKDSARYHFFLYKHSHEGDYLESIVFIYSMPGYTCSIRERMLYSSCKSPLIDMLDKQIALEITKKIEIDDGNELTADFLYGEIHPKQHAHRQIFAKPKGPAGKRGIRRLIRGPTEPEKTD</sequence>
<dbReference type="GO" id="GO:0003785">
    <property type="term" value="F:actin monomer binding"/>
    <property type="evidence" value="ECO:0007669"/>
    <property type="project" value="TreeGrafter"/>
</dbReference>
<proteinExistence type="inferred from homology"/>
<name>A0A401NR76_SCYTO</name>
<evidence type="ECO:0000313" key="11">
    <source>
        <dbReference type="Proteomes" id="UP000288216"/>
    </source>
</evidence>